<keyword evidence="5 9" id="KW-0732">Signal</keyword>
<dbReference type="EMBL" id="JACHHZ010000003">
    <property type="protein sequence ID" value="MBB6093488.1"/>
    <property type="molecule type" value="Genomic_DNA"/>
</dbReference>
<feature type="signal peptide" evidence="9">
    <location>
        <begin position="1"/>
        <end position="29"/>
    </location>
</feature>
<dbReference type="RefSeq" id="WP_184331958.1">
    <property type="nucleotide sequence ID" value="NZ_JACHHZ010000003.1"/>
</dbReference>
<evidence type="ECO:0000256" key="4">
    <source>
        <dbReference type="ARBA" id="ARBA00022723"/>
    </source>
</evidence>
<organism evidence="11 12">
    <name type="scientific">Povalibacter uvarum</name>
    <dbReference type="NCBI Taxonomy" id="732238"/>
    <lineage>
        <taxon>Bacteria</taxon>
        <taxon>Pseudomonadati</taxon>
        <taxon>Pseudomonadota</taxon>
        <taxon>Gammaproteobacteria</taxon>
        <taxon>Steroidobacterales</taxon>
        <taxon>Steroidobacteraceae</taxon>
        <taxon>Povalibacter</taxon>
    </lineage>
</organism>
<dbReference type="PROSITE" id="PS51007">
    <property type="entry name" value="CYTC"/>
    <property type="match status" value="1"/>
</dbReference>
<keyword evidence="12" id="KW-1185">Reference proteome</keyword>
<evidence type="ECO:0000256" key="1">
    <source>
        <dbReference type="ARBA" id="ARBA00001931"/>
    </source>
</evidence>
<comment type="cofactor">
    <cofactor evidence="1">
        <name>pyrroloquinoline quinone</name>
        <dbReference type="ChEBI" id="CHEBI:58442"/>
    </cofactor>
</comment>
<feature type="chain" id="PRO_5032452326" evidence="9">
    <location>
        <begin position="30"/>
        <end position="778"/>
    </location>
</feature>
<proteinExistence type="inferred from homology"/>
<evidence type="ECO:0000256" key="7">
    <source>
        <dbReference type="ARBA" id="ARBA00023004"/>
    </source>
</evidence>
<evidence type="ECO:0000256" key="8">
    <source>
        <dbReference type="PROSITE-ProRule" id="PRU00433"/>
    </source>
</evidence>
<dbReference type="GO" id="GO:0020037">
    <property type="term" value="F:heme binding"/>
    <property type="evidence" value="ECO:0007669"/>
    <property type="project" value="InterPro"/>
</dbReference>
<evidence type="ECO:0000256" key="5">
    <source>
        <dbReference type="ARBA" id="ARBA00022729"/>
    </source>
</evidence>
<dbReference type="GO" id="GO:0046872">
    <property type="term" value="F:metal ion binding"/>
    <property type="evidence" value="ECO:0007669"/>
    <property type="project" value="UniProtKB-KW"/>
</dbReference>
<dbReference type="PANTHER" id="PTHR32303:SF4">
    <property type="entry name" value="QUINOPROTEIN GLUCOSE DEHYDROGENASE"/>
    <property type="match status" value="1"/>
</dbReference>
<dbReference type="InterPro" id="IPR009056">
    <property type="entry name" value="Cyt_c-like_dom"/>
</dbReference>
<dbReference type="SMART" id="SM00564">
    <property type="entry name" value="PQQ"/>
    <property type="match status" value="5"/>
</dbReference>
<dbReference type="InterPro" id="IPR002372">
    <property type="entry name" value="PQQ_rpt_dom"/>
</dbReference>
<evidence type="ECO:0000256" key="3">
    <source>
        <dbReference type="ARBA" id="ARBA00022617"/>
    </source>
</evidence>
<evidence type="ECO:0000313" key="12">
    <source>
        <dbReference type="Proteomes" id="UP000588068"/>
    </source>
</evidence>
<dbReference type="PANTHER" id="PTHR32303">
    <property type="entry name" value="QUINOPROTEIN ALCOHOL DEHYDROGENASE (CYTOCHROME C)"/>
    <property type="match status" value="1"/>
</dbReference>
<dbReference type="SUPFAM" id="SSF50998">
    <property type="entry name" value="Quinoprotein alcohol dehydrogenase-like"/>
    <property type="match status" value="1"/>
</dbReference>
<dbReference type="SUPFAM" id="SSF46626">
    <property type="entry name" value="Cytochrome c"/>
    <property type="match status" value="1"/>
</dbReference>
<dbReference type="Gene3D" id="2.140.10.10">
    <property type="entry name" value="Quinoprotein alcohol dehydrogenase-like superfamily"/>
    <property type="match status" value="1"/>
</dbReference>
<dbReference type="GO" id="GO:0008876">
    <property type="term" value="F:quinoprotein glucose dehydrogenase activity"/>
    <property type="evidence" value="ECO:0007669"/>
    <property type="project" value="UniProtKB-EC"/>
</dbReference>
<reference evidence="11 12" key="1">
    <citation type="submission" date="2020-08" db="EMBL/GenBank/DDBJ databases">
        <title>Genomic Encyclopedia of Type Strains, Phase IV (KMG-IV): sequencing the most valuable type-strain genomes for metagenomic binning, comparative biology and taxonomic classification.</title>
        <authorList>
            <person name="Goeker M."/>
        </authorList>
    </citation>
    <scope>NUCLEOTIDE SEQUENCE [LARGE SCALE GENOMIC DNA]</scope>
    <source>
        <strain evidence="11 12">DSM 26723</strain>
    </source>
</reference>
<dbReference type="EC" id="1.1.5.2" evidence="11"/>
<dbReference type="InterPro" id="IPR036909">
    <property type="entry name" value="Cyt_c-like_dom_sf"/>
</dbReference>
<keyword evidence="7 8" id="KW-0408">Iron</keyword>
<dbReference type="Pfam" id="PF13442">
    <property type="entry name" value="Cytochrome_CBB3"/>
    <property type="match status" value="1"/>
</dbReference>
<dbReference type="GO" id="GO:0009055">
    <property type="term" value="F:electron transfer activity"/>
    <property type="evidence" value="ECO:0007669"/>
    <property type="project" value="InterPro"/>
</dbReference>
<keyword evidence="6 11" id="KW-0560">Oxidoreductase</keyword>
<keyword evidence="3 8" id="KW-0349">Heme</keyword>
<protein>
    <submittedName>
        <fullName evidence="11">Quinoprotein glucose dehydrogenase</fullName>
        <ecNumber evidence="11">1.1.5.2</ecNumber>
    </submittedName>
</protein>
<dbReference type="InterPro" id="IPR018391">
    <property type="entry name" value="PQQ_b-propeller_rpt"/>
</dbReference>
<feature type="domain" description="Cytochrome c" evidence="10">
    <location>
        <begin position="687"/>
        <end position="759"/>
    </location>
</feature>
<dbReference type="Gene3D" id="1.10.760.10">
    <property type="entry name" value="Cytochrome c-like domain"/>
    <property type="match status" value="1"/>
</dbReference>
<evidence type="ECO:0000259" key="10">
    <source>
        <dbReference type="PROSITE" id="PS51007"/>
    </source>
</evidence>
<evidence type="ECO:0000256" key="2">
    <source>
        <dbReference type="ARBA" id="ARBA00008156"/>
    </source>
</evidence>
<keyword evidence="4 8" id="KW-0479">Metal-binding</keyword>
<comment type="caution">
    <text evidence="11">The sequence shown here is derived from an EMBL/GenBank/DDBJ whole genome shotgun (WGS) entry which is preliminary data.</text>
</comment>
<dbReference type="Pfam" id="PF01011">
    <property type="entry name" value="PQQ"/>
    <property type="match status" value="1"/>
</dbReference>
<dbReference type="InterPro" id="IPR011047">
    <property type="entry name" value="Quinoprotein_ADH-like_sf"/>
</dbReference>
<sequence>MKKTIRLRSRIGPLSIAVACCALHSVASSGEDAATTSPTYDATRWSYWGGDAGQTRYAPLNQISADNVRRLRIAWRWSADTSSTGASNNFKSTPLLDDGVLYVPWLNHGVAAIDAGTGRTLWTFEPQPSDIGNGTGSLNSRALAFWSDGREKRLIHNTLDGRLISIDARTGRADPRFGRNGWINLRDNLDDMRPRVDVRSVSPAIVVGDVIVAQSLPRETFKKEATPGNFRGFDVRTGKQLWTFHVVPRPGEVGNETWESDSWRWGGNAGTWTMMSADPKLGYVYIPTDTPANDFAGVDRPGDNLFAESILVLDARTGKRVWHFQTVHHGLWDYDNPAAPILHDIVRDRQRIPVATLLTKQNLVFTFNRVTGEPIWPIHERPVPQSTVPGEKTSPTQPFPSKPAPLSFLGYDENQLIDFTPQLRAEAVEIMKRYAKGPLFLPPVVAGENGLRGTWINPGYGGGAEWIGGAFDPDTGVLYVPIRHKPYAAAVAKADPARTNYSYLPSGNHVVTGPQGLPILQPPYSELIALDMNRGEHLWRIPIGGASDFIRNHPALKDLKLDFDRMGQYDIRPGLVLTKELIFMGESGSLPGQTGGPILRVYDKRDGTVLWQESMPALVTGAPMTYMHRGRQYVVLTVSQNGRPAEMIALTLDGNSENGTPPVTGVTAQAAPVSATITAAAAAVSAEDLALGGQVFGRVCSACHGATGQGGVGPSLTGRSDLANVALIIAEGQGQMPALAAALSANEVDAVAKYVVRALRPSAARAPSAGPAMPPPEG</sequence>
<evidence type="ECO:0000256" key="6">
    <source>
        <dbReference type="ARBA" id="ARBA00023002"/>
    </source>
</evidence>
<comment type="similarity">
    <text evidence="2">Belongs to the bacterial PQQ dehydrogenase family.</text>
</comment>
<accession>A0A841HMT3</accession>
<evidence type="ECO:0000256" key="9">
    <source>
        <dbReference type="SAM" id="SignalP"/>
    </source>
</evidence>
<evidence type="ECO:0000313" key="11">
    <source>
        <dbReference type="EMBL" id="MBB6093488.1"/>
    </source>
</evidence>
<dbReference type="AlphaFoldDB" id="A0A841HMT3"/>
<name>A0A841HMT3_9GAMM</name>
<dbReference type="Proteomes" id="UP000588068">
    <property type="component" value="Unassembled WGS sequence"/>
</dbReference>
<gene>
    <name evidence="11" type="ORF">HNQ60_002369</name>
</gene>